<dbReference type="Pfam" id="PF25572">
    <property type="entry name" value="TPR_ZSWIM8"/>
    <property type="match status" value="1"/>
</dbReference>
<proteinExistence type="predicted"/>
<name>A0A183JS07_9TREM</name>
<keyword evidence="1" id="KW-0472">Membrane</keyword>
<gene>
    <name evidence="3" type="ORF">SCUD_LOCUS5497</name>
</gene>
<reference evidence="5" key="1">
    <citation type="submission" date="2016-06" db="UniProtKB">
        <authorList>
            <consortium name="WormBaseParasite"/>
        </authorList>
    </citation>
    <scope>IDENTIFICATION</scope>
</reference>
<dbReference type="EMBL" id="UZAK01009157">
    <property type="protein sequence ID" value="VDO96196.1"/>
    <property type="molecule type" value="Genomic_DNA"/>
</dbReference>
<dbReference type="Proteomes" id="UP000279833">
    <property type="component" value="Unassembled WGS sequence"/>
</dbReference>
<evidence type="ECO:0000313" key="5">
    <source>
        <dbReference type="WBParaSite" id="SCUD_0000549601-mRNA-1"/>
    </source>
</evidence>
<organism evidence="5">
    <name type="scientific">Schistosoma curassoni</name>
    <dbReference type="NCBI Taxonomy" id="6186"/>
    <lineage>
        <taxon>Eukaryota</taxon>
        <taxon>Metazoa</taxon>
        <taxon>Spiralia</taxon>
        <taxon>Lophotrochozoa</taxon>
        <taxon>Platyhelminthes</taxon>
        <taxon>Trematoda</taxon>
        <taxon>Digenea</taxon>
        <taxon>Strigeidida</taxon>
        <taxon>Schistosomatoidea</taxon>
        <taxon>Schistosomatidae</taxon>
        <taxon>Schistosoma</taxon>
    </lineage>
</organism>
<feature type="domain" description="ZSWIM8 TPR repeats" evidence="2">
    <location>
        <begin position="1"/>
        <end position="29"/>
    </location>
</feature>
<accession>A0A183JS07</accession>
<evidence type="ECO:0000256" key="1">
    <source>
        <dbReference type="SAM" id="Phobius"/>
    </source>
</evidence>
<dbReference type="InterPro" id="IPR057945">
    <property type="entry name" value="TPR_ZSWIM8"/>
</dbReference>
<reference evidence="3 4" key="2">
    <citation type="submission" date="2018-11" db="EMBL/GenBank/DDBJ databases">
        <authorList>
            <consortium name="Pathogen Informatics"/>
        </authorList>
    </citation>
    <scope>NUCLEOTIDE SEQUENCE [LARGE SCALE GENOMIC DNA]</scope>
    <source>
        <strain evidence="3">Dakar</strain>
        <strain evidence="4">Dakar, Senegal</strain>
    </source>
</reference>
<dbReference type="AlphaFoldDB" id="A0A183JS07"/>
<dbReference type="WBParaSite" id="SCUD_0000549601-mRNA-1">
    <property type="protein sequence ID" value="SCUD_0000549601-mRNA-1"/>
    <property type="gene ID" value="SCUD_0000549601"/>
</dbReference>
<evidence type="ECO:0000313" key="3">
    <source>
        <dbReference type="EMBL" id="VDO96196.1"/>
    </source>
</evidence>
<keyword evidence="1" id="KW-1133">Transmembrane helix</keyword>
<keyword evidence="4" id="KW-1185">Reference proteome</keyword>
<evidence type="ECO:0000259" key="2">
    <source>
        <dbReference type="Pfam" id="PF25572"/>
    </source>
</evidence>
<keyword evidence="1" id="KW-0812">Transmembrane</keyword>
<feature type="transmembrane region" description="Helical" evidence="1">
    <location>
        <begin position="21"/>
        <end position="43"/>
    </location>
</feature>
<sequence length="44" mass="5198">MMRRQDNNGVLLLEIVTRCILDMNEVILCLLCFFIHTTNIIFID</sequence>
<protein>
    <recommendedName>
        <fullName evidence="2">ZSWIM8 TPR repeats domain-containing protein</fullName>
    </recommendedName>
</protein>
<evidence type="ECO:0000313" key="4">
    <source>
        <dbReference type="Proteomes" id="UP000279833"/>
    </source>
</evidence>